<evidence type="ECO:0000313" key="1">
    <source>
        <dbReference type="EMBL" id="GAA0608893.1"/>
    </source>
</evidence>
<evidence type="ECO:0008006" key="3">
    <source>
        <dbReference type="Google" id="ProtNLM"/>
    </source>
</evidence>
<gene>
    <name evidence="1" type="ORF">GCM10009001_27850</name>
</gene>
<organism evidence="1 2">
    <name type="scientific">Virgibacillus siamensis</name>
    <dbReference type="NCBI Taxonomy" id="480071"/>
    <lineage>
        <taxon>Bacteria</taxon>
        <taxon>Bacillati</taxon>
        <taxon>Bacillota</taxon>
        <taxon>Bacilli</taxon>
        <taxon>Bacillales</taxon>
        <taxon>Bacillaceae</taxon>
        <taxon>Virgibacillus</taxon>
    </lineage>
</organism>
<reference evidence="2" key="1">
    <citation type="journal article" date="2019" name="Int. J. Syst. Evol. Microbiol.">
        <title>The Global Catalogue of Microorganisms (GCM) 10K type strain sequencing project: providing services to taxonomists for standard genome sequencing and annotation.</title>
        <authorList>
            <consortium name="The Broad Institute Genomics Platform"/>
            <consortium name="The Broad Institute Genome Sequencing Center for Infectious Disease"/>
            <person name="Wu L."/>
            <person name="Ma J."/>
        </authorList>
    </citation>
    <scope>NUCLEOTIDE SEQUENCE [LARGE SCALE GENOMIC DNA]</scope>
    <source>
        <strain evidence="2">JCM 15395</strain>
    </source>
</reference>
<dbReference type="InterPro" id="IPR019644">
    <property type="entry name" value="DUF2508"/>
</dbReference>
<accession>A0ABP3REB0</accession>
<protein>
    <recommendedName>
        <fullName evidence="3">DUF2508 family protein</fullName>
    </recommendedName>
</protein>
<proteinExistence type="predicted"/>
<dbReference type="Proteomes" id="UP001500866">
    <property type="component" value="Unassembled WGS sequence"/>
</dbReference>
<comment type="caution">
    <text evidence="1">The sequence shown here is derived from an EMBL/GenBank/DDBJ whole genome shotgun (WGS) entry which is preliminary data.</text>
</comment>
<dbReference type="RefSeq" id="WP_343814345.1">
    <property type="nucleotide sequence ID" value="NZ_BAAADS010000018.1"/>
</dbReference>
<evidence type="ECO:0000313" key="2">
    <source>
        <dbReference type="Proteomes" id="UP001500866"/>
    </source>
</evidence>
<sequence>MAKKVKKRTVDEQLLQSIFALEREWKQIQAILGKSVESSYDGMFTEKLAREKYLYLLREARRRKISAVRYSK</sequence>
<dbReference type="Pfam" id="PF10704">
    <property type="entry name" value="DUF2508"/>
    <property type="match status" value="1"/>
</dbReference>
<name>A0ABP3REB0_9BACI</name>
<keyword evidence="2" id="KW-1185">Reference proteome</keyword>
<dbReference type="EMBL" id="BAAADS010000018">
    <property type="protein sequence ID" value="GAA0608893.1"/>
    <property type="molecule type" value="Genomic_DNA"/>
</dbReference>